<accession>A0AAV2PPN8</accession>
<reference evidence="11 12" key="1">
    <citation type="submission" date="2024-05" db="EMBL/GenBank/DDBJ databases">
        <authorList>
            <person name="Wallberg A."/>
        </authorList>
    </citation>
    <scope>NUCLEOTIDE SEQUENCE [LARGE SCALE GENOMIC DNA]</scope>
</reference>
<dbReference type="PANTHER" id="PTHR12137:SF63">
    <property type="entry name" value="CARBOHYDRATE SULFOTRANSFERASE"/>
    <property type="match status" value="1"/>
</dbReference>
<feature type="non-terminal residue" evidence="11">
    <location>
        <position position="467"/>
    </location>
</feature>
<feature type="region of interest" description="Disordered" evidence="10">
    <location>
        <begin position="71"/>
        <end position="101"/>
    </location>
</feature>
<dbReference type="GO" id="GO:0016051">
    <property type="term" value="P:carbohydrate biosynthetic process"/>
    <property type="evidence" value="ECO:0007669"/>
    <property type="project" value="InterPro"/>
</dbReference>
<evidence type="ECO:0000313" key="11">
    <source>
        <dbReference type="EMBL" id="CAL4062755.1"/>
    </source>
</evidence>
<comment type="subcellular location">
    <subcellularLocation>
        <location evidence="1 9">Golgi apparatus membrane</location>
        <topology evidence="1 9">Single-pass type II membrane protein</topology>
    </subcellularLocation>
</comment>
<evidence type="ECO:0000313" key="12">
    <source>
        <dbReference type="Proteomes" id="UP001497623"/>
    </source>
</evidence>
<feature type="compositionally biased region" description="Low complexity" evidence="10">
    <location>
        <begin position="83"/>
        <end position="92"/>
    </location>
</feature>
<keyword evidence="8 9" id="KW-0325">Glycoprotein</keyword>
<evidence type="ECO:0000256" key="10">
    <source>
        <dbReference type="SAM" id="MobiDB-lite"/>
    </source>
</evidence>
<dbReference type="InterPro" id="IPR018011">
    <property type="entry name" value="Carb_sulfotrans_8-10"/>
</dbReference>
<feature type="transmembrane region" description="Helical" evidence="9">
    <location>
        <begin position="17"/>
        <end position="36"/>
    </location>
</feature>
<dbReference type="GO" id="GO:0008146">
    <property type="term" value="F:sulfotransferase activity"/>
    <property type="evidence" value="ECO:0007669"/>
    <property type="project" value="InterPro"/>
</dbReference>
<evidence type="ECO:0000256" key="8">
    <source>
        <dbReference type="ARBA" id="ARBA00023180"/>
    </source>
</evidence>
<evidence type="ECO:0000256" key="7">
    <source>
        <dbReference type="ARBA" id="ARBA00023136"/>
    </source>
</evidence>
<keyword evidence="4 9" id="KW-0812">Transmembrane</keyword>
<organism evidence="11 12">
    <name type="scientific">Meganyctiphanes norvegica</name>
    <name type="common">Northern krill</name>
    <name type="synonym">Thysanopoda norvegica</name>
    <dbReference type="NCBI Taxonomy" id="48144"/>
    <lineage>
        <taxon>Eukaryota</taxon>
        <taxon>Metazoa</taxon>
        <taxon>Ecdysozoa</taxon>
        <taxon>Arthropoda</taxon>
        <taxon>Crustacea</taxon>
        <taxon>Multicrustacea</taxon>
        <taxon>Malacostraca</taxon>
        <taxon>Eumalacostraca</taxon>
        <taxon>Eucarida</taxon>
        <taxon>Euphausiacea</taxon>
        <taxon>Euphausiidae</taxon>
        <taxon>Meganyctiphanes</taxon>
    </lineage>
</organism>
<evidence type="ECO:0000256" key="3">
    <source>
        <dbReference type="ARBA" id="ARBA00022679"/>
    </source>
</evidence>
<sequence length="467" mass="54005">MVFPGIIRRINKNLPNLLQALLIICVIHYMGQGVLFRVQRKLHMGRFAKNEPSTTTRTINGKVMQVHKAGFQKPAKTRPTRPPRSTTTTTTVTPPPPRPSFSVMEDVHKYRLETLHKACARWGLGKWSKTGTRNLTDEELTLTLNLPKAPLYQQLLVSEKRKLATCPTSRTGANWLAKRFLQLTGNYDDLQVRKLREPATSVARHAYPYLTSWEKYPVVLSNTINIIVARHPLERLLASYRHTLEDAERNPHGYLHYGRRIVRTYRQQPWPHKEPTFGEFVKFILAKDTRHMEEAWQPIARHCTPCHIDYNLIANYETLWYDFQYAMDKAELPKLNTTDYISYWLTPEKRSEYFSQLTVTQVLQLYKKYKLDFQLFGYSIDEHMADAKPGDEPLDPALLLDLPKPPPIQLEKIIYQEENFVLTGERETDVAQAPVPGGSSPSNEDTSNEDMDENIMESSDRANKVLE</sequence>
<evidence type="ECO:0000256" key="6">
    <source>
        <dbReference type="ARBA" id="ARBA00023034"/>
    </source>
</evidence>
<evidence type="ECO:0000256" key="2">
    <source>
        <dbReference type="ARBA" id="ARBA00006339"/>
    </source>
</evidence>
<comment type="similarity">
    <text evidence="2 9">Belongs to the sulfotransferase 2 family.</text>
</comment>
<proteinExistence type="inferred from homology"/>
<dbReference type="AlphaFoldDB" id="A0AAV2PPN8"/>
<dbReference type="GO" id="GO:0000139">
    <property type="term" value="C:Golgi membrane"/>
    <property type="evidence" value="ECO:0007669"/>
    <property type="project" value="UniProtKB-SubCell"/>
</dbReference>
<feature type="compositionally biased region" description="Acidic residues" evidence="10">
    <location>
        <begin position="446"/>
        <end position="455"/>
    </location>
</feature>
<keyword evidence="5 9" id="KW-1133">Transmembrane helix</keyword>
<keyword evidence="9" id="KW-0735">Signal-anchor</keyword>
<evidence type="ECO:0000256" key="9">
    <source>
        <dbReference type="RuleBase" id="RU364020"/>
    </source>
</evidence>
<dbReference type="Proteomes" id="UP001497623">
    <property type="component" value="Unassembled WGS sequence"/>
</dbReference>
<evidence type="ECO:0000256" key="5">
    <source>
        <dbReference type="ARBA" id="ARBA00022989"/>
    </source>
</evidence>
<name>A0AAV2PPN8_MEGNR</name>
<keyword evidence="6 9" id="KW-0333">Golgi apparatus</keyword>
<dbReference type="InterPro" id="IPR005331">
    <property type="entry name" value="Sulfotransferase"/>
</dbReference>
<dbReference type="PANTHER" id="PTHR12137">
    <property type="entry name" value="CARBOHYDRATE SULFOTRANSFERASE"/>
    <property type="match status" value="1"/>
</dbReference>
<dbReference type="Pfam" id="PF03567">
    <property type="entry name" value="Sulfotransfer_2"/>
    <property type="match status" value="1"/>
</dbReference>
<keyword evidence="7 9" id="KW-0472">Membrane</keyword>
<feature type="compositionally biased region" description="Basic and acidic residues" evidence="10">
    <location>
        <begin position="458"/>
        <end position="467"/>
    </location>
</feature>
<comment type="caution">
    <text evidence="11">The sequence shown here is derived from an EMBL/GenBank/DDBJ whole genome shotgun (WGS) entry which is preliminary data.</text>
</comment>
<protein>
    <recommendedName>
        <fullName evidence="9">Carbohydrate sulfotransferase</fullName>
        <ecNumber evidence="9">2.8.2.-</ecNumber>
    </recommendedName>
</protein>
<gene>
    <name evidence="11" type="ORF">MNOR_LOCUS2812</name>
</gene>
<evidence type="ECO:0000256" key="4">
    <source>
        <dbReference type="ARBA" id="ARBA00022692"/>
    </source>
</evidence>
<dbReference type="EC" id="2.8.2.-" evidence="9"/>
<keyword evidence="12" id="KW-1185">Reference proteome</keyword>
<keyword evidence="9" id="KW-0119">Carbohydrate metabolism</keyword>
<evidence type="ECO:0000256" key="1">
    <source>
        <dbReference type="ARBA" id="ARBA00004323"/>
    </source>
</evidence>
<dbReference type="EMBL" id="CAXKWB010000898">
    <property type="protein sequence ID" value="CAL4062755.1"/>
    <property type="molecule type" value="Genomic_DNA"/>
</dbReference>
<feature type="region of interest" description="Disordered" evidence="10">
    <location>
        <begin position="425"/>
        <end position="467"/>
    </location>
</feature>
<keyword evidence="3 9" id="KW-0808">Transferase</keyword>